<dbReference type="Proteomes" id="UP001056778">
    <property type="component" value="Chromosome 1"/>
</dbReference>
<comment type="caution">
    <text evidence="1">The sequence shown here is derived from an EMBL/GenBank/DDBJ whole genome shotgun (WGS) entry which is preliminary data.</text>
</comment>
<proteinExistence type="predicted"/>
<reference evidence="1" key="1">
    <citation type="submission" date="2022-04" db="EMBL/GenBank/DDBJ databases">
        <title>Chromosome-scale genome assembly of Holotrichia oblita Faldermann.</title>
        <authorList>
            <person name="Rongchong L."/>
        </authorList>
    </citation>
    <scope>NUCLEOTIDE SEQUENCE</scope>
    <source>
        <strain evidence="1">81SQS9</strain>
    </source>
</reference>
<keyword evidence="2" id="KW-1185">Reference proteome</keyword>
<dbReference type="EMBL" id="CM043015">
    <property type="protein sequence ID" value="KAI4469983.1"/>
    <property type="molecule type" value="Genomic_DNA"/>
</dbReference>
<gene>
    <name evidence="1" type="ORF">MML48_1g10815</name>
</gene>
<name>A0ACB9TTA6_HOLOL</name>
<accession>A0ACB9TTA6</accession>
<evidence type="ECO:0000313" key="2">
    <source>
        <dbReference type="Proteomes" id="UP001056778"/>
    </source>
</evidence>
<evidence type="ECO:0000313" key="1">
    <source>
        <dbReference type="EMBL" id="KAI4469983.1"/>
    </source>
</evidence>
<organism evidence="1 2">
    <name type="scientific">Holotrichia oblita</name>
    <name type="common">Chafer beetle</name>
    <dbReference type="NCBI Taxonomy" id="644536"/>
    <lineage>
        <taxon>Eukaryota</taxon>
        <taxon>Metazoa</taxon>
        <taxon>Ecdysozoa</taxon>
        <taxon>Arthropoda</taxon>
        <taxon>Hexapoda</taxon>
        <taxon>Insecta</taxon>
        <taxon>Pterygota</taxon>
        <taxon>Neoptera</taxon>
        <taxon>Endopterygota</taxon>
        <taxon>Coleoptera</taxon>
        <taxon>Polyphaga</taxon>
        <taxon>Scarabaeiformia</taxon>
        <taxon>Scarabaeidae</taxon>
        <taxon>Melolonthinae</taxon>
        <taxon>Holotrichia</taxon>
    </lineage>
</organism>
<sequence length="110" mass="11878">MIVAAPAILQLLAKSPLVDKFDLSHVKDILVGSAPLSPTLSEAVKKRLPVKYVRQGYSVLIEGTATFVSVPPNTERVGSCGKLYPSIIGAVKDIETEENLGPFKNWSIML</sequence>
<protein>
    <submittedName>
        <fullName evidence="1">Amp-binding enzyme</fullName>
    </submittedName>
</protein>